<evidence type="ECO:0000313" key="2">
    <source>
        <dbReference type="Proteomes" id="UP000694888"/>
    </source>
</evidence>
<evidence type="ECO:0000313" key="3">
    <source>
        <dbReference type="RefSeq" id="XP_005091485.1"/>
    </source>
</evidence>
<dbReference type="RefSeq" id="XP_005091486.1">
    <property type="nucleotide sequence ID" value="XM_005091429.3"/>
</dbReference>
<feature type="compositionally biased region" description="Basic and acidic residues" evidence="1">
    <location>
        <begin position="80"/>
        <end position="94"/>
    </location>
</feature>
<name>A0ABM0JDY9_APLCA</name>
<feature type="compositionally biased region" description="Polar residues" evidence="1">
    <location>
        <begin position="136"/>
        <end position="173"/>
    </location>
</feature>
<organism evidence="2 4">
    <name type="scientific">Aplysia californica</name>
    <name type="common">California sea hare</name>
    <dbReference type="NCBI Taxonomy" id="6500"/>
    <lineage>
        <taxon>Eukaryota</taxon>
        <taxon>Metazoa</taxon>
        <taxon>Spiralia</taxon>
        <taxon>Lophotrochozoa</taxon>
        <taxon>Mollusca</taxon>
        <taxon>Gastropoda</taxon>
        <taxon>Heterobranchia</taxon>
        <taxon>Euthyneura</taxon>
        <taxon>Tectipleura</taxon>
        <taxon>Aplysiida</taxon>
        <taxon>Aplysioidea</taxon>
        <taxon>Aplysiidae</taxon>
        <taxon>Aplysia</taxon>
    </lineage>
</organism>
<reference evidence="3 4" key="1">
    <citation type="submission" date="2025-05" db="UniProtKB">
        <authorList>
            <consortium name="RefSeq"/>
        </authorList>
    </citation>
    <scope>IDENTIFICATION</scope>
</reference>
<dbReference type="Proteomes" id="UP000694888">
    <property type="component" value="Unplaced"/>
</dbReference>
<feature type="compositionally biased region" description="Basic and acidic residues" evidence="1">
    <location>
        <begin position="40"/>
        <end position="50"/>
    </location>
</feature>
<dbReference type="GeneID" id="101855620"/>
<evidence type="ECO:0000256" key="1">
    <source>
        <dbReference type="SAM" id="MobiDB-lite"/>
    </source>
</evidence>
<gene>
    <name evidence="3 4" type="primary">LOC101855620</name>
</gene>
<feature type="region of interest" description="Disordered" evidence="1">
    <location>
        <begin position="76"/>
        <end position="191"/>
    </location>
</feature>
<feature type="region of interest" description="Disordered" evidence="1">
    <location>
        <begin position="23"/>
        <end position="60"/>
    </location>
</feature>
<evidence type="ECO:0000313" key="4">
    <source>
        <dbReference type="RefSeq" id="XP_005091486.1"/>
    </source>
</evidence>
<accession>A0ABM0JDY9</accession>
<proteinExistence type="predicted"/>
<keyword evidence="2" id="KW-1185">Reference proteome</keyword>
<dbReference type="RefSeq" id="XP_005091485.1">
    <property type="nucleotide sequence ID" value="XM_005091428.3"/>
</dbReference>
<feature type="compositionally biased region" description="Low complexity" evidence="1">
    <location>
        <begin position="102"/>
        <end position="116"/>
    </location>
</feature>
<sequence>MAMTSPPSSTPLAFRQYVTLTRPDLLQGRVVEYPPTPGRSDMEETSKDSETNDPSCGRESSAFKVTLNKGSVATVAAFRDSPRGDSLPHTDATVRSKPWPTSSSSNQHNNSNSNNNYAQKKRLETMNFKKPRKSSRGSITQCGVSSKRSDSTNNDSQRSAVTSESTDQATRSPGDNVPAAIGTSPEVPQAEVALTEEELEKRRNIEKCMNWIEKLPAKFSGMHIAQERAPVTND</sequence>
<protein>
    <submittedName>
        <fullName evidence="3 4">Uncharacterized protein LOC101855620</fullName>
    </submittedName>
</protein>